<evidence type="ECO:0000256" key="12">
    <source>
        <dbReference type="RuleBase" id="RU366053"/>
    </source>
</evidence>
<protein>
    <recommendedName>
        <fullName evidence="12">Coatomer subunit zeta</fullName>
    </recommendedName>
</protein>
<evidence type="ECO:0000256" key="8">
    <source>
        <dbReference type="ARBA" id="ARBA00023034"/>
    </source>
</evidence>
<evidence type="ECO:0000256" key="5">
    <source>
        <dbReference type="ARBA" id="ARBA00022490"/>
    </source>
</evidence>
<evidence type="ECO:0000256" key="7">
    <source>
        <dbReference type="ARBA" id="ARBA00022927"/>
    </source>
</evidence>
<keyword evidence="9 12" id="KW-0472">Membrane</keyword>
<evidence type="ECO:0000256" key="3">
    <source>
        <dbReference type="ARBA" id="ARBA00011775"/>
    </source>
</evidence>
<evidence type="ECO:0000256" key="1">
    <source>
        <dbReference type="ARBA" id="ARBA00004255"/>
    </source>
</evidence>
<comment type="subcellular location">
    <subcellularLocation>
        <location evidence="12">Cytoplasm</location>
    </subcellularLocation>
    <subcellularLocation>
        <location evidence="1 12">Golgi apparatus membrane</location>
        <topology evidence="1 12">Peripheral membrane protein</topology>
        <orientation evidence="1 12">Cytoplasmic side</orientation>
    </subcellularLocation>
    <subcellularLocation>
        <location evidence="12">Cytoplasmic vesicle</location>
        <location evidence="12">COPI-coated vesicle membrane</location>
        <topology evidence="12">Peripheral membrane protein</topology>
        <orientation evidence="12">Cytoplasmic side</orientation>
    </subcellularLocation>
</comment>
<reference evidence="14" key="1">
    <citation type="submission" date="2025-05" db="UniProtKB">
        <authorList>
            <consortium name="EnsemblMetazoa"/>
        </authorList>
    </citation>
    <scope>IDENTIFICATION</scope>
</reference>
<dbReference type="InterPro" id="IPR039652">
    <property type="entry name" value="Coatomer_zeta"/>
</dbReference>
<dbReference type="PANTHER" id="PTHR11043">
    <property type="entry name" value="ZETA-COAT PROTEIN"/>
    <property type="match status" value="1"/>
</dbReference>
<dbReference type="PANTHER" id="PTHR11043:SF0">
    <property type="entry name" value="COATOMER SUBUNIT ZETA"/>
    <property type="match status" value="1"/>
</dbReference>
<dbReference type="InterPro" id="IPR022775">
    <property type="entry name" value="AP_mu_sigma_su"/>
</dbReference>
<dbReference type="SUPFAM" id="SSF64356">
    <property type="entry name" value="SNARE-like"/>
    <property type="match status" value="1"/>
</dbReference>
<dbReference type="Gene3D" id="3.30.450.60">
    <property type="match status" value="1"/>
</dbReference>
<keyword evidence="5 12" id="KW-0963">Cytoplasm</keyword>
<keyword evidence="8 12" id="KW-0333">Golgi apparatus</keyword>
<dbReference type="GeneID" id="114327395"/>
<dbReference type="Pfam" id="PF01217">
    <property type="entry name" value="Clat_adaptor_s"/>
    <property type="match status" value="1"/>
</dbReference>
<dbReference type="InterPro" id="IPR011012">
    <property type="entry name" value="Longin-like_dom_sf"/>
</dbReference>
<keyword evidence="4 12" id="KW-0813">Transport</keyword>
<evidence type="ECO:0000313" key="15">
    <source>
        <dbReference type="Proteomes" id="UP001652700"/>
    </source>
</evidence>
<evidence type="ECO:0000256" key="2">
    <source>
        <dbReference type="ARBA" id="ARBA00006972"/>
    </source>
</evidence>
<keyword evidence="7 12" id="KW-0653">Protein transport</keyword>
<evidence type="ECO:0000256" key="10">
    <source>
        <dbReference type="ARBA" id="ARBA00023329"/>
    </source>
</evidence>
<accession>A0ABM5K6P2</accession>
<keyword evidence="10 12" id="KW-0968">Cytoplasmic vesicle</keyword>
<sequence>MFLHHMLLLAEPTLYTVKGILIMDCIGERVLAKYYDKNLFITSKEQSAFEKTLFNKTYKEVGGEIINVNGLTCVYKSNVELLFYVIGSSQENELMLVSVLNCLYDTINQILKKNMERKALLDQLDIVMLAVDEICDEGIMMGADSNSVISRIALRNDDLQIGEQTVAQVFQSAKEQLKWSFLK</sequence>
<evidence type="ECO:0000256" key="11">
    <source>
        <dbReference type="ARBA" id="ARBA00045555"/>
    </source>
</evidence>
<keyword evidence="6 12" id="KW-0931">ER-Golgi transport</keyword>
<keyword evidence="15" id="KW-1185">Reference proteome</keyword>
<name>A0ABM5K6P2_DIAVI</name>
<comment type="similarity">
    <text evidence="2 12">Belongs to the adaptor complexes small subunit family.</text>
</comment>
<proteinExistence type="inferred from homology"/>
<feature type="domain" description="AP complex mu/sigma subunit" evidence="13">
    <location>
        <begin position="17"/>
        <end position="157"/>
    </location>
</feature>
<dbReference type="CDD" id="cd14829">
    <property type="entry name" value="Zeta-COP"/>
    <property type="match status" value="1"/>
</dbReference>
<comment type="subunit">
    <text evidence="3 12">Oligomeric complex that consists of at least the alpha, beta, beta', gamma, delta, epsilon and zeta subunits.</text>
</comment>
<evidence type="ECO:0000256" key="4">
    <source>
        <dbReference type="ARBA" id="ARBA00022448"/>
    </source>
</evidence>
<dbReference type="Proteomes" id="UP001652700">
    <property type="component" value="Unplaced"/>
</dbReference>
<comment type="function">
    <text evidence="11">The coatomer is a cytosolic protein complex that binds to dilysine motifs and reversibly associates with Golgi non-clathrin-coated vesicles, which further mediate biosynthetic protein transport from the ER, via the Golgi up to the trans Golgi network. Coatomer complex is required for budding from Golgi membranes, and is essential for the retrograde Golgi-to-ER transport of dilysine-tagged proteins. The zeta subunit may be involved in regulating the coat assembly and, hence, the rate of biosynthetic protein transport due to its association-dissociation properties with the coatomer complex.</text>
</comment>
<evidence type="ECO:0000256" key="9">
    <source>
        <dbReference type="ARBA" id="ARBA00023136"/>
    </source>
</evidence>
<evidence type="ECO:0000256" key="6">
    <source>
        <dbReference type="ARBA" id="ARBA00022892"/>
    </source>
</evidence>
<dbReference type="EnsemblMetazoa" id="XM_050649905.1">
    <property type="protein sequence ID" value="XP_050505862.1"/>
    <property type="gene ID" value="LOC114327395"/>
</dbReference>
<organism evidence="14 15">
    <name type="scientific">Diabrotica virgifera virgifera</name>
    <name type="common">western corn rootworm</name>
    <dbReference type="NCBI Taxonomy" id="50390"/>
    <lineage>
        <taxon>Eukaryota</taxon>
        <taxon>Metazoa</taxon>
        <taxon>Ecdysozoa</taxon>
        <taxon>Arthropoda</taxon>
        <taxon>Hexapoda</taxon>
        <taxon>Insecta</taxon>
        <taxon>Pterygota</taxon>
        <taxon>Neoptera</taxon>
        <taxon>Endopterygota</taxon>
        <taxon>Coleoptera</taxon>
        <taxon>Polyphaga</taxon>
        <taxon>Cucujiformia</taxon>
        <taxon>Chrysomeloidea</taxon>
        <taxon>Chrysomelidae</taxon>
        <taxon>Galerucinae</taxon>
        <taxon>Diabroticina</taxon>
        <taxon>Diabroticites</taxon>
        <taxon>Diabrotica</taxon>
    </lineage>
</organism>
<dbReference type="RefSeq" id="XP_050505862.1">
    <property type="nucleotide sequence ID" value="XM_050649905.1"/>
</dbReference>
<evidence type="ECO:0000259" key="13">
    <source>
        <dbReference type="Pfam" id="PF01217"/>
    </source>
</evidence>
<evidence type="ECO:0000313" key="14">
    <source>
        <dbReference type="EnsemblMetazoa" id="XP_050505862.1"/>
    </source>
</evidence>